<protein>
    <submittedName>
        <fullName evidence="2">Uncharacterized protein</fullName>
    </submittedName>
</protein>
<reference evidence="2 3" key="1">
    <citation type="submission" date="2024-02" db="EMBL/GenBank/DDBJ databases">
        <title>Discinaceae phylogenomics.</title>
        <authorList>
            <person name="Dirks A.C."/>
            <person name="James T.Y."/>
        </authorList>
    </citation>
    <scope>NUCLEOTIDE SEQUENCE [LARGE SCALE GENOMIC DNA]</scope>
    <source>
        <strain evidence="2 3">ACD0624</strain>
    </source>
</reference>
<dbReference type="EMBL" id="JBBBZM010000021">
    <property type="protein sequence ID" value="KAL0638557.1"/>
    <property type="molecule type" value="Genomic_DNA"/>
</dbReference>
<proteinExistence type="predicted"/>
<sequence length="750" mass="82974">MPASSTISKRRKPTITYGRPSRSKVPSFRVFQDAIAVDEEGVKERIKKHSGYDCLSRSAARPLARDLGENAHNSNSEDIGDPISEDEDPFTDPISLVNYRLKPPPPSPLSLPRKEVSGGESGESTARSRHHEDEGDKPKRAILTDKSTNHPISTQFMTVGEVAYNSVAAITFPQPPKRETLPSLKIHSKKKPRFGPQGTPQPIIEVGLPTRPRKSRQTGPSLEDQDFPTILSPSKTRRPDCRSHFRRYSGISEGGSGRPYYEPPTLLGISDVGMNDSIGAISGAWVRERAKNIFGGTKKTTERILGISPSSARYKHRKRRGETSKLEDKVIQKRREVEKTQEKMTTKYPAPRAVSTSEIQSSGGGVVGLCGCLDDPFSSPEDYELDHNMSAKANEGSSVKSGRGGLRRLEGIRDLLVLGSTKIQHKYAEKAVITKQADTESCIKKYGSPASSFLVTADLSPGAGYEFNHSESDNRMLSSSPIAKSTPKKEWYRYEDRDAANTLGWKTNRRTKGKPPNPVKAMIVTLDSSDTDCLEGISMRELRSDDVGDRGGENNWDERDKEVNCFNGNKIRGNPRGDQKQNEVAIRFGRTKNPLVSNTVLGDGRCKEPYEVETPKSDIVGDYFPLNMSVDGGSESEEDKRAIARANIIYSKEEEKNPRKRCKYVIRTDGSRLLPRDKKPKLTDRVEGVAVGFGGGKSNRAIVSRAVSKSVVKGSTGRKGRKGQKSFLAYDRMETEDIDELQMDLPGMRI</sequence>
<evidence type="ECO:0000313" key="3">
    <source>
        <dbReference type="Proteomes" id="UP001447188"/>
    </source>
</evidence>
<feature type="region of interest" description="Disordered" evidence="1">
    <location>
        <begin position="335"/>
        <end position="359"/>
    </location>
</feature>
<name>A0ABR3GRL3_9PEZI</name>
<feature type="region of interest" description="Disordered" evidence="1">
    <location>
        <begin position="1"/>
        <end position="23"/>
    </location>
</feature>
<accession>A0ABR3GRL3</accession>
<feature type="compositionally biased region" description="Basic and acidic residues" evidence="1">
    <location>
        <begin position="130"/>
        <end position="143"/>
    </location>
</feature>
<keyword evidence="3" id="KW-1185">Reference proteome</keyword>
<gene>
    <name evidence="2" type="ORF">Q9L58_002493</name>
</gene>
<feature type="compositionally biased region" description="Basic and acidic residues" evidence="1">
    <location>
        <begin position="335"/>
        <end position="345"/>
    </location>
</feature>
<comment type="caution">
    <text evidence="2">The sequence shown here is derived from an EMBL/GenBank/DDBJ whole genome shotgun (WGS) entry which is preliminary data.</text>
</comment>
<organism evidence="2 3">
    <name type="scientific">Discina gigas</name>
    <dbReference type="NCBI Taxonomy" id="1032678"/>
    <lineage>
        <taxon>Eukaryota</taxon>
        <taxon>Fungi</taxon>
        <taxon>Dikarya</taxon>
        <taxon>Ascomycota</taxon>
        <taxon>Pezizomycotina</taxon>
        <taxon>Pezizomycetes</taxon>
        <taxon>Pezizales</taxon>
        <taxon>Discinaceae</taxon>
        <taxon>Discina</taxon>
    </lineage>
</organism>
<feature type="region of interest" description="Disordered" evidence="1">
    <location>
        <begin position="65"/>
        <end position="151"/>
    </location>
</feature>
<feature type="compositionally biased region" description="Acidic residues" evidence="1">
    <location>
        <begin position="78"/>
        <end position="90"/>
    </location>
</feature>
<evidence type="ECO:0000256" key="1">
    <source>
        <dbReference type="SAM" id="MobiDB-lite"/>
    </source>
</evidence>
<dbReference type="Proteomes" id="UP001447188">
    <property type="component" value="Unassembled WGS sequence"/>
</dbReference>
<evidence type="ECO:0000313" key="2">
    <source>
        <dbReference type="EMBL" id="KAL0638557.1"/>
    </source>
</evidence>
<feature type="region of interest" description="Disordered" evidence="1">
    <location>
        <begin position="174"/>
        <end position="259"/>
    </location>
</feature>